<dbReference type="EMBL" id="CATOUU010000831">
    <property type="protein sequence ID" value="CAI9952375.1"/>
    <property type="molecule type" value="Genomic_DNA"/>
</dbReference>
<organism evidence="4">
    <name type="scientific">Hexamita inflata</name>
    <dbReference type="NCBI Taxonomy" id="28002"/>
    <lineage>
        <taxon>Eukaryota</taxon>
        <taxon>Metamonada</taxon>
        <taxon>Diplomonadida</taxon>
        <taxon>Hexamitidae</taxon>
        <taxon>Hexamitinae</taxon>
        <taxon>Hexamita</taxon>
    </lineage>
</organism>
<dbReference type="SUPFAM" id="SSF52540">
    <property type="entry name" value="P-loop containing nucleoside triphosphate hydrolases"/>
    <property type="match status" value="1"/>
</dbReference>
<dbReference type="InterPro" id="IPR006689">
    <property type="entry name" value="Small_GTPase_ARF/SAR"/>
</dbReference>
<keyword evidence="1 3" id="KW-0547">Nucleotide-binding</keyword>
<dbReference type="GO" id="GO:0003924">
    <property type="term" value="F:GTPase activity"/>
    <property type="evidence" value="ECO:0007669"/>
    <property type="project" value="InterPro"/>
</dbReference>
<evidence type="ECO:0000313" key="4">
    <source>
        <dbReference type="EMBL" id="CAI9952375.1"/>
    </source>
</evidence>
<name>A0AA86UCC0_9EUKA</name>
<reference evidence="5 6" key="2">
    <citation type="submission" date="2024-07" db="EMBL/GenBank/DDBJ databases">
        <authorList>
            <person name="Akdeniz Z."/>
        </authorList>
    </citation>
    <scope>NUCLEOTIDE SEQUENCE [LARGE SCALE GENOMIC DNA]</scope>
</reference>
<evidence type="ECO:0000256" key="1">
    <source>
        <dbReference type="ARBA" id="ARBA00022741"/>
    </source>
</evidence>
<protein>
    <submittedName>
        <fullName evidence="4">ADP-ribosylation factor 1</fullName>
    </submittedName>
    <submittedName>
        <fullName evidence="5">ADP-ribosylation_factor 1</fullName>
    </submittedName>
</protein>
<evidence type="ECO:0000256" key="3">
    <source>
        <dbReference type="PIRSR" id="PIRSR606689-1"/>
    </source>
</evidence>
<dbReference type="PANTHER" id="PTHR45697">
    <property type="entry name" value="ADP-RIBOSYLATION FACTOR-LIKE PROTEIN 2-RELATED"/>
    <property type="match status" value="1"/>
</dbReference>
<dbReference type="GO" id="GO:0005525">
    <property type="term" value="F:GTP binding"/>
    <property type="evidence" value="ECO:0007669"/>
    <property type="project" value="UniProtKB-KW"/>
</dbReference>
<keyword evidence="6" id="KW-1185">Reference proteome</keyword>
<dbReference type="Proteomes" id="UP001642409">
    <property type="component" value="Unassembled WGS sequence"/>
</dbReference>
<dbReference type="InterPro" id="IPR027417">
    <property type="entry name" value="P-loop_NTPase"/>
</dbReference>
<reference evidence="4" key="1">
    <citation type="submission" date="2023-06" db="EMBL/GenBank/DDBJ databases">
        <authorList>
            <person name="Kurt Z."/>
        </authorList>
    </citation>
    <scope>NUCLEOTIDE SEQUENCE</scope>
</reference>
<dbReference type="InterPro" id="IPR044612">
    <property type="entry name" value="ARL2/3"/>
</dbReference>
<proteinExistence type="predicted"/>
<dbReference type="EMBL" id="CAXDID020000014">
    <property type="protein sequence ID" value="CAL5982539.1"/>
    <property type="molecule type" value="Genomic_DNA"/>
</dbReference>
<dbReference type="Gene3D" id="3.40.50.300">
    <property type="entry name" value="P-loop containing nucleotide triphosphate hydrolases"/>
    <property type="match status" value="1"/>
</dbReference>
<evidence type="ECO:0000256" key="2">
    <source>
        <dbReference type="ARBA" id="ARBA00023134"/>
    </source>
</evidence>
<evidence type="ECO:0000313" key="6">
    <source>
        <dbReference type="Proteomes" id="UP001642409"/>
    </source>
</evidence>
<evidence type="ECO:0000313" key="5">
    <source>
        <dbReference type="EMBL" id="CAL5982539.1"/>
    </source>
</evidence>
<sequence>MIYVIDSSETDQYRINEAKEEIHEISNNNLIKDLPLIILANKSDIKKLSNEEIIDLYNLDSISRVWKIFSTSIYNRESILSMVDWICTV</sequence>
<feature type="binding site" evidence="3">
    <location>
        <begin position="41"/>
        <end position="44"/>
    </location>
    <ligand>
        <name>GTP</name>
        <dbReference type="ChEBI" id="CHEBI:37565"/>
    </ligand>
</feature>
<dbReference type="Pfam" id="PF00025">
    <property type="entry name" value="Arf"/>
    <property type="match status" value="1"/>
</dbReference>
<dbReference type="AlphaFoldDB" id="A0AA86UCC0"/>
<accession>A0AA86UCC0</accession>
<comment type="caution">
    <text evidence="4">The sequence shown here is derived from an EMBL/GenBank/DDBJ whole genome shotgun (WGS) entry which is preliminary data.</text>
</comment>
<gene>
    <name evidence="4" type="ORF">HINF_LOCUS40020</name>
    <name evidence="5" type="ORF">HINF_LOCUS7194</name>
</gene>
<keyword evidence="2 3" id="KW-0342">GTP-binding</keyword>